<comment type="caution">
    <text evidence="2">The sequence shown here is derived from an EMBL/GenBank/DDBJ whole genome shotgun (WGS) entry which is preliminary data.</text>
</comment>
<dbReference type="EMBL" id="WWBZ02000016">
    <property type="protein sequence ID" value="KAF4309576.1"/>
    <property type="molecule type" value="Genomic_DNA"/>
</dbReference>
<proteinExistence type="predicted"/>
<feature type="region of interest" description="Disordered" evidence="1">
    <location>
        <begin position="214"/>
        <end position="372"/>
    </location>
</feature>
<evidence type="ECO:0000313" key="3">
    <source>
        <dbReference type="Proteomes" id="UP000572817"/>
    </source>
</evidence>
<feature type="compositionally biased region" description="Polar residues" evidence="1">
    <location>
        <begin position="361"/>
        <end position="372"/>
    </location>
</feature>
<dbReference type="AlphaFoldDB" id="A0A8H4IXW9"/>
<gene>
    <name evidence="2" type="ORF">GTA08_BOTSDO02026</name>
</gene>
<dbReference type="OrthoDB" id="3906794at2759"/>
<protein>
    <submittedName>
        <fullName evidence="2">Uncharacterized protein</fullName>
    </submittedName>
</protein>
<sequence>MESKESNINKALGVEPRWVVADRAIAAWEDETRDVHFLEDMNAFLLLFHLPLRIRAGSASKPIDLFFVLPVESLESTSPLNATPITITELPEPHVDAIKSAGLDNSTNFLRVQLRFTQSGYVLMPRIKVKNELSGTPRNLLLSLQSLSQSRDLTVYLKRNTYSQVALNGLSSAVSEGVAHTPAFRFKSLYQGRGAKQGAWELFGLTESDKALKSGNPFIGKGVESEREGSAPPPYEVAVRTPTPSPEDPAQKTATPECREKEPEAPRTPDFVVRDSQSFVEETPPARLIADQRSRKRAFAEAESPSSSDKETGTKRASKSMLQLPLFADDSASIPGSPPLIQRSRSSPPTSNRSLSRRHSFTSSPALSSPRNDLNTDELLCEIATWLQDGWVVHPDVHQKLLLPLLALGYYARRRDLRSFDLTKGRCTSQLYIRIATQQTQDSAASERGDTDVEEDMARLIAWANESIFRGVESVLREETAQLGAVAARVCDDGPVAKEEYTRQRALWVASVF</sequence>
<dbReference type="Proteomes" id="UP000572817">
    <property type="component" value="Unassembled WGS sequence"/>
</dbReference>
<keyword evidence="3" id="KW-1185">Reference proteome</keyword>
<evidence type="ECO:0000313" key="2">
    <source>
        <dbReference type="EMBL" id="KAF4309576.1"/>
    </source>
</evidence>
<evidence type="ECO:0000256" key="1">
    <source>
        <dbReference type="SAM" id="MobiDB-lite"/>
    </source>
</evidence>
<reference evidence="2" key="1">
    <citation type="submission" date="2020-04" db="EMBL/GenBank/DDBJ databases">
        <title>Genome Assembly and Annotation of Botryosphaeria dothidea sdau 11-99, a Latent Pathogen of Apple Fruit Ring Rot in China.</title>
        <authorList>
            <person name="Yu C."/>
            <person name="Diao Y."/>
            <person name="Lu Q."/>
            <person name="Zhao J."/>
            <person name="Cui S."/>
            <person name="Peng C."/>
            <person name="He B."/>
            <person name="Liu H."/>
        </authorList>
    </citation>
    <scope>NUCLEOTIDE SEQUENCE [LARGE SCALE GENOMIC DNA]</scope>
    <source>
        <strain evidence="2">Sdau11-99</strain>
    </source>
</reference>
<name>A0A8H4IXW9_9PEZI</name>
<organism evidence="2 3">
    <name type="scientific">Botryosphaeria dothidea</name>
    <dbReference type="NCBI Taxonomy" id="55169"/>
    <lineage>
        <taxon>Eukaryota</taxon>
        <taxon>Fungi</taxon>
        <taxon>Dikarya</taxon>
        <taxon>Ascomycota</taxon>
        <taxon>Pezizomycotina</taxon>
        <taxon>Dothideomycetes</taxon>
        <taxon>Dothideomycetes incertae sedis</taxon>
        <taxon>Botryosphaeriales</taxon>
        <taxon>Botryosphaeriaceae</taxon>
        <taxon>Botryosphaeria</taxon>
    </lineage>
</organism>
<feature type="compositionally biased region" description="Low complexity" evidence="1">
    <location>
        <begin position="343"/>
        <end position="354"/>
    </location>
</feature>
<accession>A0A8H4IXW9</accession>
<feature type="compositionally biased region" description="Basic and acidic residues" evidence="1">
    <location>
        <begin position="257"/>
        <end position="267"/>
    </location>
</feature>